<reference evidence="2" key="1">
    <citation type="journal article" date="2014" name="Int. J. Syst. Evol. Microbiol.">
        <title>Complete genome sequence of Corynebacterium casei LMG S-19264T (=DSM 44701T), isolated from a smear-ripened cheese.</title>
        <authorList>
            <consortium name="US DOE Joint Genome Institute (JGI-PGF)"/>
            <person name="Walter F."/>
            <person name="Albersmeier A."/>
            <person name="Kalinowski J."/>
            <person name="Ruckert C."/>
        </authorList>
    </citation>
    <scope>NUCLEOTIDE SEQUENCE</scope>
    <source>
        <strain evidence="2">CGMCC 1.15082</strain>
    </source>
</reference>
<dbReference type="EMBL" id="BMHH01000011">
    <property type="protein sequence ID" value="GGA97811.1"/>
    <property type="molecule type" value="Genomic_DNA"/>
</dbReference>
<dbReference type="GO" id="GO:0003700">
    <property type="term" value="F:DNA-binding transcription factor activity"/>
    <property type="evidence" value="ECO:0007669"/>
    <property type="project" value="TreeGrafter"/>
</dbReference>
<proteinExistence type="predicted"/>
<dbReference type="InterPro" id="IPR000944">
    <property type="entry name" value="Tscrpt_reg_Rrf2"/>
</dbReference>
<dbReference type="PROSITE" id="PS01332">
    <property type="entry name" value="HTH_RRF2_1"/>
    <property type="match status" value="1"/>
</dbReference>
<comment type="caution">
    <text evidence="2">The sequence shown here is derived from an EMBL/GenBank/DDBJ whole genome shotgun (WGS) entry which is preliminary data.</text>
</comment>
<dbReference type="PANTHER" id="PTHR33221">
    <property type="entry name" value="WINGED HELIX-TURN-HELIX TRANSCRIPTIONAL REGULATOR, RRF2 FAMILY"/>
    <property type="match status" value="1"/>
</dbReference>
<dbReference type="PROSITE" id="PS51197">
    <property type="entry name" value="HTH_RRF2_2"/>
    <property type="match status" value="1"/>
</dbReference>
<evidence type="ECO:0000313" key="2">
    <source>
        <dbReference type="EMBL" id="GGA97811.1"/>
    </source>
</evidence>
<evidence type="ECO:0000256" key="1">
    <source>
        <dbReference type="ARBA" id="ARBA00023125"/>
    </source>
</evidence>
<dbReference type="Gene3D" id="1.10.10.10">
    <property type="entry name" value="Winged helix-like DNA-binding domain superfamily/Winged helix DNA-binding domain"/>
    <property type="match status" value="1"/>
</dbReference>
<dbReference type="InterPro" id="IPR030489">
    <property type="entry name" value="TR_Rrf2-type_CS"/>
</dbReference>
<dbReference type="Pfam" id="PF02082">
    <property type="entry name" value="Rrf2"/>
    <property type="match status" value="1"/>
</dbReference>
<evidence type="ECO:0000313" key="3">
    <source>
        <dbReference type="Proteomes" id="UP000646478"/>
    </source>
</evidence>
<protein>
    <submittedName>
        <fullName evidence="2">Rrf2 family transcriptional regulator</fullName>
    </submittedName>
</protein>
<dbReference type="SUPFAM" id="SSF46785">
    <property type="entry name" value="Winged helix' DNA-binding domain"/>
    <property type="match status" value="1"/>
</dbReference>
<dbReference type="NCBIfam" id="TIGR00738">
    <property type="entry name" value="rrf2_super"/>
    <property type="match status" value="1"/>
</dbReference>
<gene>
    <name evidence="2" type="ORF">GCM10011491_27570</name>
</gene>
<dbReference type="PANTHER" id="PTHR33221:SF5">
    <property type="entry name" value="HTH-TYPE TRANSCRIPTIONAL REGULATOR ISCR"/>
    <property type="match status" value="1"/>
</dbReference>
<dbReference type="GO" id="GO:0003677">
    <property type="term" value="F:DNA binding"/>
    <property type="evidence" value="ECO:0007669"/>
    <property type="project" value="UniProtKB-KW"/>
</dbReference>
<keyword evidence="3" id="KW-1185">Reference proteome</keyword>
<accession>A0A916SFC7</accession>
<dbReference type="Proteomes" id="UP000646478">
    <property type="component" value="Unassembled WGS sequence"/>
</dbReference>
<dbReference type="GO" id="GO:0005829">
    <property type="term" value="C:cytosol"/>
    <property type="evidence" value="ECO:0007669"/>
    <property type="project" value="TreeGrafter"/>
</dbReference>
<sequence>MLTKKGKYGLKAMVHLAEVAEGEVATVQDIATTRRIPRKFLDNILAELRNAGLVTSRKGKGGGFRLAQPANEIRIGNIIRVLDGPLAPISCASKTDYRPCEDCTEDDCEVRRMMLEVREAVATVLDNKTLAEAGAPVVDALVGQ</sequence>
<organism evidence="2 3">
    <name type="scientific">Brucella endophytica</name>
    <dbReference type="NCBI Taxonomy" id="1963359"/>
    <lineage>
        <taxon>Bacteria</taxon>
        <taxon>Pseudomonadati</taxon>
        <taxon>Pseudomonadota</taxon>
        <taxon>Alphaproteobacteria</taxon>
        <taxon>Hyphomicrobiales</taxon>
        <taxon>Brucellaceae</taxon>
        <taxon>Brucella/Ochrobactrum group</taxon>
        <taxon>Brucella</taxon>
    </lineage>
</organism>
<name>A0A916SFC7_9HYPH</name>
<dbReference type="InterPro" id="IPR036388">
    <property type="entry name" value="WH-like_DNA-bd_sf"/>
</dbReference>
<reference evidence="2" key="2">
    <citation type="submission" date="2020-09" db="EMBL/GenBank/DDBJ databases">
        <authorList>
            <person name="Sun Q."/>
            <person name="Zhou Y."/>
        </authorList>
    </citation>
    <scope>NUCLEOTIDE SEQUENCE</scope>
    <source>
        <strain evidence="2">CGMCC 1.15082</strain>
    </source>
</reference>
<dbReference type="InterPro" id="IPR036390">
    <property type="entry name" value="WH_DNA-bd_sf"/>
</dbReference>
<dbReference type="AlphaFoldDB" id="A0A916SFC7"/>
<dbReference type="RefSeq" id="WP_188824776.1">
    <property type="nucleotide sequence ID" value="NZ_BMHH01000011.1"/>
</dbReference>
<keyword evidence="1" id="KW-0238">DNA-binding</keyword>